<sequence>MAARIGVVTFPGSLDDADAARAVRLGGAQPVELWHGSDDLQGVDAVILPGGFSYGDYLRAGAIASLSTVMRSVSAAAAKGLPVLGICNGFQVLCEAHLLPGTLMRNEQRRFHCSVQELVVESVDTVWTCDFATGDHINIAAKHGEGNYVADEATLAAIEANNQVVFRYVDNPNGSDHDIAGVTNEAGNVVGLMPHPEHSVEALTGGSTDGLTFISSVLKFLSVQV</sequence>
<dbReference type="GeneID" id="88085035"/>
<dbReference type="CDD" id="cd01740">
    <property type="entry name" value="GATase1_FGAR_AT"/>
    <property type="match status" value="1"/>
</dbReference>
<dbReference type="GO" id="GO:0005524">
    <property type="term" value="F:ATP binding"/>
    <property type="evidence" value="ECO:0007669"/>
    <property type="project" value="UniProtKB-KW"/>
</dbReference>
<evidence type="ECO:0000256" key="3">
    <source>
        <dbReference type="ARBA" id="ARBA00022741"/>
    </source>
</evidence>
<dbReference type="Pfam" id="PF13507">
    <property type="entry name" value="GATase_5"/>
    <property type="match status" value="1"/>
</dbReference>
<dbReference type="Proteomes" id="UP000178666">
    <property type="component" value="Chromosome"/>
</dbReference>
<comment type="function">
    <text evidence="8">Part of the phosphoribosylformylglycinamidine synthase complex involved in the purines biosynthetic pathway. Catalyzes the ATP-dependent conversion of formylglycinamide ribonucleotide (FGAR) and glutamine to yield formylglycinamidine ribonucleotide (FGAM) and glutamate. The FGAM synthase complex is composed of three subunits. PurQ produces an ammonia molecule by converting glutamine to glutamate. PurL transfers the ammonia molecule to FGAR to form FGAM in an ATP-dependent manner. PurS interacts with PurQ and PurL and is thought to assist in the transfer of the ammonia molecule from PurQ to PurL.</text>
</comment>
<dbReference type="PANTHER" id="PTHR47552:SF1">
    <property type="entry name" value="PHOSPHORIBOSYLFORMYLGLYCINAMIDINE SYNTHASE SUBUNIT PURQ"/>
    <property type="match status" value="1"/>
</dbReference>
<evidence type="ECO:0000256" key="6">
    <source>
        <dbReference type="ARBA" id="ARBA00022840"/>
    </source>
</evidence>
<gene>
    <name evidence="8" type="primary">purQ</name>
    <name evidence="10" type="ORF">A8L58_08185</name>
    <name evidence="9" type="ORF">AXH35_06720</name>
</gene>
<dbReference type="EMBL" id="CP015970">
    <property type="protein sequence ID" value="AOZ46684.1"/>
    <property type="molecule type" value="Genomic_DNA"/>
</dbReference>
<dbReference type="NCBIfam" id="TIGR01737">
    <property type="entry name" value="FGAM_synth_I"/>
    <property type="match status" value="1"/>
</dbReference>
<dbReference type="GO" id="GO:0004642">
    <property type="term" value="F:phosphoribosylformylglycinamidine synthase activity"/>
    <property type="evidence" value="ECO:0007669"/>
    <property type="project" value="UniProtKB-UniRule"/>
</dbReference>
<dbReference type="OMA" id="SNCDHDC"/>
<evidence type="ECO:0000256" key="4">
    <source>
        <dbReference type="ARBA" id="ARBA00022755"/>
    </source>
</evidence>
<dbReference type="OrthoDB" id="9804441at2"/>
<dbReference type="GO" id="GO:0005737">
    <property type="term" value="C:cytoplasm"/>
    <property type="evidence" value="ECO:0007669"/>
    <property type="project" value="UniProtKB-SubCell"/>
</dbReference>
<dbReference type="EC" id="3.5.1.2" evidence="8"/>
<comment type="pathway">
    <text evidence="8">Purine metabolism; IMP biosynthesis via de novo pathway; 5-amino-1-(5-phospho-D-ribosyl)imidazole from N(2)-formyl-N(1)-(5-phospho-D-ribosyl)glycinamide: step 1/2.</text>
</comment>
<keyword evidence="12" id="KW-1185">Reference proteome</keyword>
<dbReference type="FunFam" id="3.40.50.880:FF:000019">
    <property type="entry name" value="Phosphoribosylformylglycinamidine synthase subunit PurQ"/>
    <property type="match status" value="1"/>
</dbReference>
<dbReference type="SUPFAM" id="SSF52317">
    <property type="entry name" value="Class I glutamine amidotransferase-like"/>
    <property type="match status" value="1"/>
</dbReference>
<dbReference type="EMBL" id="CP014352">
    <property type="protein sequence ID" value="AMS05205.1"/>
    <property type="molecule type" value="Genomic_DNA"/>
</dbReference>
<evidence type="ECO:0000256" key="2">
    <source>
        <dbReference type="ARBA" id="ARBA00022598"/>
    </source>
</evidence>
<keyword evidence="3 8" id="KW-0547">Nucleotide-binding</keyword>
<dbReference type="NCBIfam" id="NF002957">
    <property type="entry name" value="PRK03619.1"/>
    <property type="match status" value="1"/>
</dbReference>
<comment type="subcellular location">
    <subcellularLocation>
        <location evidence="8">Cytoplasm</location>
    </subcellularLocation>
</comment>
<comment type="catalytic activity">
    <reaction evidence="8">
        <text>N(2)-formyl-N(1)-(5-phospho-beta-D-ribosyl)glycinamide + L-glutamine + ATP + H2O = 2-formamido-N(1)-(5-O-phospho-beta-D-ribosyl)acetamidine + L-glutamate + ADP + phosphate + H(+)</text>
        <dbReference type="Rhea" id="RHEA:17129"/>
        <dbReference type="ChEBI" id="CHEBI:15377"/>
        <dbReference type="ChEBI" id="CHEBI:15378"/>
        <dbReference type="ChEBI" id="CHEBI:29985"/>
        <dbReference type="ChEBI" id="CHEBI:30616"/>
        <dbReference type="ChEBI" id="CHEBI:43474"/>
        <dbReference type="ChEBI" id="CHEBI:58359"/>
        <dbReference type="ChEBI" id="CHEBI:147286"/>
        <dbReference type="ChEBI" id="CHEBI:147287"/>
        <dbReference type="ChEBI" id="CHEBI:456216"/>
        <dbReference type="EC" id="6.3.5.3"/>
    </reaction>
</comment>
<evidence type="ECO:0000256" key="7">
    <source>
        <dbReference type="ARBA" id="ARBA00022962"/>
    </source>
</evidence>
<dbReference type="AlphaFoldDB" id="A0A142KGG7"/>
<dbReference type="PANTHER" id="PTHR47552">
    <property type="entry name" value="PHOSPHORIBOSYLFORMYLGLYCINAMIDINE SYNTHASE SUBUNIT PURQ"/>
    <property type="match status" value="1"/>
</dbReference>
<dbReference type="InterPro" id="IPR029062">
    <property type="entry name" value="Class_I_gatase-like"/>
</dbReference>
<name>A0A142KGG7_9ACTN</name>
<keyword evidence="5 8" id="KW-0378">Hydrolase</keyword>
<proteinExistence type="inferred from homology"/>
<feature type="active site" description="Nucleophile" evidence="8">
    <location>
        <position position="87"/>
    </location>
</feature>
<dbReference type="Proteomes" id="UP000075221">
    <property type="component" value="Chromosome"/>
</dbReference>
<reference evidence="10 12" key="1">
    <citation type="journal article" date="2016" name="Plant Dis.">
        <title>Improved production of propionic acid using genome shuffling.</title>
        <authorList>
            <person name="Luna-Flores C.H."/>
            <person name="Palfreyman R.W."/>
            <person name="Kromer J.O."/>
            <person name="Nielsen L.K."/>
            <person name="Marcellin E."/>
        </authorList>
    </citation>
    <scope>NUCLEOTIDE SEQUENCE [LARGE SCALE GENOMIC DNA]</scope>
    <source>
        <strain evidence="10 12">F3E8</strain>
    </source>
</reference>
<organism evidence="9 11">
    <name type="scientific">Acidipropionibacterium acidipropionici</name>
    <dbReference type="NCBI Taxonomy" id="1748"/>
    <lineage>
        <taxon>Bacteria</taxon>
        <taxon>Bacillati</taxon>
        <taxon>Actinomycetota</taxon>
        <taxon>Actinomycetes</taxon>
        <taxon>Propionibacteriales</taxon>
        <taxon>Propionibacteriaceae</taxon>
        <taxon>Acidipropionibacterium</taxon>
    </lineage>
</organism>
<evidence type="ECO:0000256" key="8">
    <source>
        <dbReference type="HAMAP-Rule" id="MF_00421"/>
    </source>
</evidence>
<dbReference type="SMART" id="SM01211">
    <property type="entry name" value="GATase_5"/>
    <property type="match status" value="1"/>
</dbReference>
<keyword evidence="4 8" id="KW-0658">Purine biosynthesis</keyword>
<reference evidence="9 11" key="2">
    <citation type="submission" date="2016-02" db="EMBL/GenBank/DDBJ databases">
        <title>Complete Genome Sequence of Propionibacterium acidipropionici ATCC 55737.</title>
        <authorList>
            <person name="Luna Flores C.H."/>
            <person name="Nielsen L.K."/>
            <person name="Marcellin E."/>
        </authorList>
    </citation>
    <scope>NUCLEOTIDE SEQUENCE [LARGE SCALE GENOMIC DNA]</scope>
    <source>
        <strain evidence="9 11">ATCC 55737</strain>
    </source>
</reference>
<accession>A0A142KGG7</accession>
<dbReference type="PIRSF" id="PIRSF001586">
    <property type="entry name" value="FGAM_synth_I"/>
    <property type="match status" value="1"/>
</dbReference>
<keyword evidence="7 8" id="KW-0315">Glutamine amidotransferase</keyword>
<protein>
    <recommendedName>
        <fullName evidence="8">Phosphoribosylformylglycinamidine synthase subunit PurQ</fullName>
        <shortName evidence="8">FGAM synthase</shortName>
        <ecNumber evidence="8">6.3.5.3</ecNumber>
    </recommendedName>
    <alternativeName>
        <fullName evidence="8">Formylglycinamide ribonucleotide amidotransferase subunit I</fullName>
        <shortName evidence="8">FGAR amidotransferase I</shortName>
        <shortName evidence="8">FGAR-AT I</shortName>
    </alternativeName>
    <alternativeName>
        <fullName evidence="8">Glutaminase PurQ</fullName>
        <ecNumber evidence="8">3.5.1.2</ecNumber>
    </alternativeName>
    <alternativeName>
        <fullName evidence="8">Phosphoribosylformylglycinamidine synthase subunit I</fullName>
    </alternativeName>
</protein>
<feature type="active site" evidence="8">
    <location>
        <position position="195"/>
    </location>
</feature>
<dbReference type="KEGG" id="aaci:ASQ49_08425"/>
<feature type="active site" evidence="8">
    <location>
        <position position="197"/>
    </location>
</feature>
<evidence type="ECO:0000313" key="12">
    <source>
        <dbReference type="Proteomes" id="UP000178666"/>
    </source>
</evidence>
<dbReference type="HAMAP" id="MF_00421">
    <property type="entry name" value="PurQ"/>
    <property type="match status" value="1"/>
</dbReference>
<evidence type="ECO:0000256" key="5">
    <source>
        <dbReference type="ARBA" id="ARBA00022801"/>
    </source>
</evidence>
<dbReference type="RefSeq" id="WP_015071391.1">
    <property type="nucleotide sequence ID" value="NZ_CP013126.1"/>
</dbReference>
<dbReference type="GO" id="GO:0006189">
    <property type="term" value="P:'de novo' IMP biosynthetic process"/>
    <property type="evidence" value="ECO:0007669"/>
    <property type="project" value="UniProtKB-UniRule"/>
</dbReference>
<dbReference type="GO" id="GO:0004359">
    <property type="term" value="F:glutaminase activity"/>
    <property type="evidence" value="ECO:0007669"/>
    <property type="project" value="UniProtKB-EC"/>
</dbReference>
<evidence type="ECO:0000313" key="11">
    <source>
        <dbReference type="Proteomes" id="UP000075221"/>
    </source>
</evidence>
<evidence type="ECO:0000256" key="1">
    <source>
        <dbReference type="ARBA" id="ARBA00022490"/>
    </source>
</evidence>
<comment type="catalytic activity">
    <reaction evidence="8">
        <text>L-glutamine + H2O = L-glutamate + NH4(+)</text>
        <dbReference type="Rhea" id="RHEA:15889"/>
        <dbReference type="ChEBI" id="CHEBI:15377"/>
        <dbReference type="ChEBI" id="CHEBI:28938"/>
        <dbReference type="ChEBI" id="CHEBI:29985"/>
        <dbReference type="ChEBI" id="CHEBI:58359"/>
        <dbReference type="EC" id="3.5.1.2"/>
    </reaction>
</comment>
<comment type="subunit">
    <text evidence="8">Part of the FGAM synthase complex composed of 1 PurL, 1 PurQ and 2 PurS subunits.</text>
</comment>
<keyword evidence="6 8" id="KW-0067">ATP-binding</keyword>
<evidence type="ECO:0000313" key="9">
    <source>
        <dbReference type="EMBL" id="AMS05205.1"/>
    </source>
</evidence>
<dbReference type="EC" id="6.3.5.3" evidence="8"/>
<keyword evidence="2 8" id="KW-0436">Ligase</keyword>
<dbReference type="InterPro" id="IPR010075">
    <property type="entry name" value="PRibForGlyAmidine_synth_PurQ"/>
</dbReference>
<dbReference type="PROSITE" id="PS51273">
    <property type="entry name" value="GATASE_TYPE_1"/>
    <property type="match status" value="1"/>
</dbReference>
<evidence type="ECO:0000313" key="10">
    <source>
        <dbReference type="EMBL" id="AOZ46684.1"/>
    </source>
</evidence>
<dbReference type="Gene3D" id="3.40.50.880">
    <property type="match status" value="1"/>
</dbReference>
<keyword evidence="1 8" id="KW-0963">Cytoplasm</keyword>